<evidence type="ECO:0000259" key="1">
    <source>
        <dbReference type="Pfam" id="PF13186"/>
    </source>
</evidence>
<dbReference type="NCBIfam" id="TIGR04321">
    <property type="entry name" value="spiroSPASM"/>
    <property type="match status" value="1"/>
</dbReference>
<dbReference type="Proteomes" id="UP000323824">
    <property type="component" value="Chromosome"/>
</dbReference>
<dbReference type="EMBL" id="CP035807">
    <property type="protein sequence ID" value="QEN03240.1"/>
    <property type="molecule type" value="Genomic_DNA"/>
</dbReference>
<proteinExistence type="predicted"/>
<dbReference type="OrthoDB" id="335556at2"/>
<protein>
    <submittedName>
        <fullName evidence="2">Spiro-SPASM protein</fullName>
    </submittedName>
</protein>
<dbReference type="InterPro" id="IPR013785">
    <property type="entry name" value="Aldolase_TIM"/>
</dbReference>
<keyword evidence="3" id="KW-1185">Reference proteome</keyword>
<feature type="domain" description="4Fe4S-binding SPASM" evidence="1">
    <location>
        <begin position="415"/>
        <end position="478"/>
    </location>
</feature>
<dbReference type="InterPro" id="IPR023885">
    <property type="entry name" value="4Fe4S-binding_SPASM_dom"/>
</dbReference>
<name>A0A5C1Q873_9SPIO</name>
<accession>A0A5C1Q873</accession>
<dbReference type="RefSeq" id="WP_149566500.1">
    <property type="nucleotide sequence ID" value="NZ_CP035807.1"/>
</dbReference>
<dbReference type="CDD" id="cd21109">
    <property type="entry name" value="SPASM"/>
    <property type="match status" value="1"/>
</dbReference>
<dbReference type="Gene3D" id="3.20.20.70">
    <property type="entry name" value="Aldolase class I"/>
    <property type="match status" value="1"/>
</dbReference>
<reference evidence="2 3" key="1">
    <citation type="submission" date="2019-02" db="EMBL/GenBank/DDBJ databases">
        <authorList>
            <person name="Fomenkov A."/>
            <person name="Dubinina G."/>
            <person name="Grabovich M."/>
            <person name="Vincze T."/>
            <person name="Roberts R.J."/>
        </authorList>
    </citation>
    <scope>NUCLEOTIDE SEQUENCE [LARGE SCALE GENOMIC DNA]</scope>
    <source>
        <strain evidence="2 3">P</strain>
    </source>
</reference>
<evidence type="ECO:0000313" key="2">
    <source>
        <dbReference type="EMBL" id="QEN03240.1"/>
    </source>
</evidence>
<organism evidence="2 3">
    <name type="scientific">Thiospirochaeta perfilievii</name>
    <dbReference type="NCBI Taxonomy" id="252967"/>
    <lineage>
        <taxon>Bacteria</taxon>
        <taxon>Pseudomonadati</taxon>
        <taxon>Spirochaetota</taxon>
        <taxon>Spirochaetia</taxon>
        <taxon>Spirochaetales</taxon>
        <taxon>Spirochaetaceae</taxon>
        <taxon>Thiospirochaeta</taxon>
    </lineage>
</organism>
<dbReference type="PANTHER" id="PTHR11228">
    <property type="entry name" value="RADICAL SAM DOMAIN PROTEIN"/>
    <property type="match status" value="1"/>
</dbReference>
<dbReference type="SUPFAM" id="SSF102114">
    <property type="entry name" value="Radical SAM enzymes"/>
    <property type="match status" value="1"/>
</dbReference>
<dbReference type="InterPro" id="IPR050377">
    <property type="entry name" value="Radical_SAM_PqqE_MftC-like"/>
</dbReference>
<reference evidence="2 3" key="2">
    <citation type="submission" date="2019-09" db="EMBL/GenBank/DDBJ databases">
        <title>Complete Genome Sequence and Methylome Analysis of free living Spirochaetas.</title>
        <authorList>
            <person name="Leshcheva N."/>
            <person name="Mikheeva N."/>
        </authorList>
    </citation>
    <scope>NUCLEOTIDE SEQUENCE [LARGE SCALE GENOMIC DNA]</scope>
    <source>
        <strain evidence="2 3">P</strain>
    </source>
</reference>
<dbReference type="PANTHER" id="PTHR11228:SF7">
    <property type="entry name" value="PQQA PEPTIDE CYCLASE"/>
    <property type="match status" value="1"/>
</dbReference>
<dbReference type="AlphaFoldDB" id="A0A5C1Q873"/>
<dbReference type="InterPro" id="IPR027608">
    <property type="entry name" value="Spiro_SPASM"/>
</dbReference>
<dbReference type="InterPro" id="IPR058240">
    <property type="entry name" value="rSAM_sf"/>
</dbReference>
<sequence length="485" mass="56537">MKNIAIINLIDISSYFEEEFNGKTQLQNILDYSSSLPNVEKIVFLLSKPHSDIENGIIKETWNEESLIDVFYTYSNKYDNLFYFYGDCPLLDSQLSKEMFNDHIEFYSEYTFADGYPYGLTPEILDTNIFSALKILTKDSKVDITRESIFNIIKKDINSFELETKISETDLRLLRVSLTSDSKRNFNQLKRIYDLGGVDSKSVIKILQNNPIILMQEPSYITMEITKGQVQDISYLPKRSGGPQDISLENIDTILDKIKKYSDDVTVAFTPESEPTKHKDLLKIVELITNKYSFDLYIETSGIGWSDDLICCLEANSRVHLIILLDALDPTLYRELRGEGQLEAYDFAKKMIQSVGNRVWVQATRMKLNEVDMEPFYRYWQEFTEHIIIQKYSDYNKTLPELKVADLSPLKRFPCWHLKRDLHINTSGDVLLCFNDINNSTPLGSIINGDIDNIIDKKREYYNDHINCEYSEFCRKCDEYYTFNF</sequence>
<gene>
    <name evidence="2" type="ORF">EW093_00480</name>
</gene>
<dbReference type="KEGG" id="sper:EW093_00480"/>
<dbReference type="Pfam" id="PF13186">
    <property type="entry name" value="SPASM"/>
    <property type="match status" value="1"/>
</dbReference>
<evidence type="ECO:0000313" key="3">
    <source>
        <dbReference type="Proteomes" id="UP000323824"/>
    </source>
</evidence>